<feature type="compositionally biased region" description="Low complexity" evidence="1">
    <location>
        <begin position="118"/>
        <end position="132"/>
    </location>
</feature>
<feature type="compositionally biased region" description="Basic and acidic residues" evidence="1">
    <location>
        <begin position="223"/>
        <end position="245"/>
    </location>
</feature>
<name>A0A4Z1JAJ8_9HELO</name>
<dbReference type="Proteomes" id="UP000297452">
    <property type="component" value="Unassembled WGS sequence"/>
</dbReference>
<protein>
    <submittedName>
        <fullName evidence="2">Uncharacterized protein</fullName>
    </submittedName>
</protein>
<feature type="compositionally biased region" description="Polar residues" evidence="1">
    <location>
        <begin position="146"/>
        <end position="161"/>
    </location>
</feature>
<feature type="compositionally biased region" description="Polar residues" evidence="1">
    <location>
        <begin position="390"/>
        <end position="405"/>
    </location>
</feature>
<feature type="compositionally biased region" description="Polar residues" evidence="1">
    <location>
        <begin position="259"/>
        <end position="275"/>
    </location>
</feature>
<dbReference type="OrthoDB" id="10494494at2759"/>
<dbReference type="EMBL" id="PQXJ01000023">
    <property type="protein sequence ID" value="TGO68560.1"/>
    <property type="molecule type" value="Genomic_DNA"/>
</dbReference>
<evidence type="ECO:0000313" key="2">
    <source>
        <dbReference type="EMBL" id="TGO68560.1"/>
    </source>
</evidence>
<feature type="compositionally biased region" description="Basic and acidic residues" evidence="1">
    <location>
        <begin position="37"/>
        <end position="56"/>
    </location>
</feature>
<feature type="compositionally biased region" description="Polar residues" evidence="1">
    <location>
        <begin position="191"/>
        <end position="201"/>
    </location>
</feature>
<dbReference type="AlphaFoldDB" id="A0A4Z1JAJ8"/>
<feature type="compositionally biased region" description="Low complexity" evidence="1">
    <location>
        <begin position="359"/>
        <end position="376"/>
    </location>
</feature>
<feature type="compositionally biased region" description="Polar residues" evidence="1">
    <location>
        <begin position="338"/>
        <end position="357"/>
    </location>
</feature>
<feature type="compositionally biased region" description="Polar residues" evidence="1">
    <location>
        <begin position="421"/>
        <end position="445"/>
    </location>
</feature>
<feature type="region of interest" description="Disordered" evidence="1">
    <location>
        <begin position="1"/>
        <end position="454"/>
    </location>
</feature>
<comment type="caution">
    <text evidence="2">The sequence shown here is derived from an EMBL/GenBank/DDBJ whole genome shotgun (WGS) entry which is preliminary data.</text>
</comment>
<proteinExistence type="predicted"/>
<evidence type="ECO:0000256" key="1">
    <source>
        <dbReference type="SAM" id="MobiDB-lite"/>
    </source>
</evidence>
<organism evidence="2 3">
    <name type="scientific">Botryotinia narcissicola</name>
    <dbReference type="NCBI Taxonomy" id="278944"/>
    <lineage>
        <taxon>Eukaryota</taxon>
        <taxon>Fungi</taxon>
        <taxon>Dikarya</taxon>
        <taxon>Ascomycota</taxon>
        <taxon>Pezizomycotina</taxon>
        <taxon>Leotiomycetes</taxon>
        <taxon>Helotiales</taxon>
        <taxon>Sclerotiniaceae</taxon>
        <taxon>Botryotinia</taxon>
    </lineage>
</organism>
<reference evidence="2 3" key="1">
    <citation type="submission" date="2017-12" db="EMBL/GenBank/DDBJ databases">
        <title>Comparative genomics of Botrytis spp.</title>
        <authorList>
            <person name="Valero-Jimenez C.A."/>
            <person name="Tapia P."/>
            <person name="Veloso J."/>
            <person name="Silva-Moreno E."/>
            <person name="Staats M."/>
            <person name="Valdes J.H."/>
            <person name="Van Kan J.A.L."/>
        </authorList>
    </citation>
    <scope>NUCLEOTIDE SEQUENCE [LARGE SCALE GENOMIC DNA]</scope>
    <source>
        <strain evidence="2 3">MUCL2120</strain>
    </source>
</reference>
<keyword evidence="3" id="KW-1185">Reference proteome</keyword>
<feature type="compositionally biased region" description="Basic and acidic residues" evidence="1">
    <location>
        <begin position="406"/>
        <end position="419"/>
    </location>
</feature>
<gene>
    <name evidence="2" type="ORF">BOTNAR_0023g00390</name>
</gene>
<feature type="compositionally biased region" description="Basic and acidic residues" evidence="1">
    <location>
        <begin position="65"/>
        <end position="97"/>
    </location>
</feature>
<evidence type="ECO:0000313" key="3">
    <source>
        <dbReference type="Proteomes" id="UP000297452"/>
    </source>
</evidence>
<sequence length="515" mass="56368">MASRGHQPGSDAPSRRSKRLDPSDPNYKYGPGMSSEEASRKVLEQYGRGDDGEKERKERHRRRRQEKERIERETTESQGERETTESQGGEEERERKERQRRRRQEKERSPGRSSIIPKTSTRSSASSKNNSAYPQVPPPGVEPDIPSTQYPIDSNMSTVSDDPTIRVSLRHGGRRMEVNIGSEHSSRKPRSGQSEAPQSRTEYSDSDETVTPHKHHYQNSTTHKSDSRKGKEHKVESKHGARSRDSEDDEVEPSDSISNVGYSAQPDVTATSTRTPLPPRSEASTASRSVKPKSGNGKEKEHKVKSNHGARSRASEVPVASFHSGNKNSYAPPPRSAISGSTPTPTKIHTRTSTASGRSKAPSQISSTSPSESDTSVYPASTILPPPPSSIVSTGSRPAKHSSNNGKERKHEIRSDHSAGSKVSRSVGAPSTVSRTSTQASSSHESGVPEVAEEERYLVPAYGYVDGMTTSMVPVKLLPKDTSEDSSGKLTANKVIYSPQLTAKPNAYFTHNQSK</sequence>
<accession>A0A4Z1JAJ8</accession>